<dbReference type="PROSITE" id="PS51257">
    <property type="entry name" value="PROKAR_LIPOPROTEIN"/>
    <property type="match status" value="1"/>
</dbReference>
<evidence type="ECO:0000313" key="3">
    <source>
        <dbReference type="Proteomes" id="UP000264231"/>
    </source>
</evidence>
<organism evidence="2 3">
    <name type="scientific">Borrelia turicatae</name>
    <dbReference type="NCBI Taxonomy" id="142"/>
    <lineage>
        <taxon>Bacteria</taxon>
        <taxon>Pseudomonadati</taxon>
        <taxon>Spirochaetota</taxon>
        <taxon>Spirochaetia</taxon>
        <taxon>Spirochaetales</taxon>
        <taxon>Borreliaceae</taxon>
        <taxon>Borrelia</taxon>
    </lineage>
</organism>
<name>A0A172XD22_BORTU</name>
<feature type="compositionally biased region" description="Low complexity" evidence="1">
    <location>
        <begin position="363"/>
        <end position="376"/>
    </location>
</feature>
<proteinExistence type="predicted"/>
<dbReference type="EMBL" id="CP015630">
    <property type="protein sequence ID" value="ANF34459.1"/>
    <property type="molecule type" value="Genomic_DNA"/>
</dbReference>
<gene>
    <name evidence="2" type="ORF">A7978_04950</name>
</gene>
<evidence type="ECO:0000256" key="1">
    <source>
        <dbReference type="SAM" id="MobiDB-lite"/>
    </source>
</evidence>
<reference evidence="2 3" key="1">
    <citation type="submission" date="2016-05" db="EMBL/GenBank/DDBJ databases">
        <title>Chromosome and linear plasmid sequence of a 2015 human isolate of tick-borne relapsing fever spirochete, Borrelia turicatae.</title>
        <authorList>
            <person name="Kingry L.C."/>
            <person name="Dhwani B."/>
            <person name="Replogle A."/>
            <person name="Sexton C."/>
            <person name="Rowe L."/>
            <person name="Stermole B.M."/>
            <person name="Christensen A.M."/>
            <person name="Schriefer M.E."/>
        </authorList>
    </citation>
    <scope>NUCLEOTIDE SEQUENCE [LARGE SCALE GENOMIC DNA]</scope>
    <source>
        <strain evidence="2 3">BTE5EL</strain>
        <plasmid evidence="2 3">lp159</plasmid>
    </source>
</reference>
<evidence type="ECO:0000313" key="2">
    <source>
        <dbReference type="EMBL" id="ANF34459.1"/>
    </source>
</evidence>
<feature type="region of interest" description="Disordered" evidence="1">
    <location>
        <begin position="357"/>
        <end position="396"/>
    </location>
</feature>
<dbReference type="Proteomes" id="UP000264231">
    <property type="component" value="Plasmid lp159"/>
</dbReference>
<dbReference type="NCBIfam" id="NF047534">
    <property type="entry name" value="lipo_BTA121_dup"/>
    <property type="match status" value="2"/>
</dbReference>
<dbReference type="AlphaFoldDB" id="A0A172XD22"/>
<protein>
    <submittedName>
        <fullName evidence="2">Uncharacterized protein</fullName>
    </submittedName>
</protein>
<keyword evidence="2" id="KW-0614">Plasmid</keyword>
<geneLocation type="plasmid" evidence="2 3">
    <name>lp159</name>
</geneLocation>
<dbReference type="RefSeq" id="WP_119024375.1">
    <property type="nucleotide sequence ID" value="NZ_CP015630.1"/>
</dbReference>
<sequence length="396" mass="43853">MVKIKCFSLLLVLIFLLLLVISCGSGSKAVTNTGKTTGTNTEITTGTNTEITTGTNTEITTGTNTVTNTGTNTGTDVEVGDEEGLAYLEGKVTDPRVQALLDKLGVSGAGRKAIVYIRDNLTGDDVDDFFYNRLNKLRADIVIEKIIKPTVILLRARGEALRVIEGTTDEDLKSKLRLVFHRYDSLVNIREKFNILLLERDIFEKTVTRYAPKFRKFKEMVTNPRLMDMYAWLDADERATIDEIEKVVVNFTYTKEKFDDILDNLSSGYIVKIIEIYEDIKIKQEEVSKAIATVSDDFLRQDLQARLKRVKDEYNADIRDAFDKPLVELVHQILNNRDVYLGRLNGIKATVAVGKSEEEADKAAAAAVKAEGSTEAGEPREGSGTDEESGATGGGS</sequence>
<accession>A0A172XD22</accession>